<feature type="non-terminal residue" evidence="2">
    <location>
        <position position="43"/>
    </location>
</feature>
<feature type="compositionally biased region" description="Basic residues" evidence="1">
    <location>
        <begin position="33"/>
        <end position="43"/>
    </location>
</feature>
<evidence type="ECO:0000256" key="1">
    <source>
        <dbReference type="SAM" id="MobiDB-lite"/>
    </source>
</evidence>
<evidence type="ECO:0000313" key="2">
    <source>
        <dbReference type="EMBL" id="CAA9343128.1"/>
    </source>
</evidence>
<name>A0A6J4LW45_9BACT</name>
<proteinExistence type="predicted"/>
<dbReference type="AlphaFoldDB" id="A0A6J4LW45"/>
<gene>
    <name evidence="2" type="ORF">AVDCRST_MAG89-2724</name>
</gene>
<reference evidence="2" key="1">
    <citation type="submission" date="2020-02" db="EMBL/GenBank/DDBJ databases">
        <authorList>
            <person name="Meier V. D."/>
        </authorList>
    </citation>
    <scope>NUCLEOTIDE SEQUENCE</scope>
    <source>
        <strain evidence="2">AVDCRST_MAG89</strain>
    </source>
</reference>
<dbReference type="EMBL" id="CADCTV010000569">
    <property type="protein sequence ID" value="CAA9343128.1"/>
    <property type="molecule type" value="Genomic_DNA"/>
</dbReference>
<accession>A0A6J4LW45</accession>
<feature type="region of interest" description="Disordered" evidence="1">
    <location>
        <begin position="1"/>
        <end position="43"/>
    </location>
</feature>
<organism evidence="2">
    <name type="scientific">uncultured Gemmatimonadota bacterium</name>
    <dbReference type="NCBI Taxonomy" id="203437"/>
    <lineage>
        <taxon>Bacteria</taxon>
        <taxon>Pseudomonadati</taxon>
        <taxon>Gemmatimonadota</taxon>
        <taxon>environmental samples</taxon>
    </lineage>
</organism>
<protein>
    <submittedName>
        <fullName evidence="2">Uncharacterized protein</fullName>
    </submittedName>
</protein>
<sequence>AGLHGALRADRPRAAGRPGTPGHRGDPGGRGLRTGHRRPGPAI</sequence>
<feature type="non-terminal residue" evidence="2">
    <location>
        <position position="1"/>
    </location>
</feature>